<evidence type="ECO:0000256" key="6">
    <source>
        <dbReference type="ARBA" id="ARBA00022763"/>
    </source>
</evidence>
<dbReference type="Pfam" id="PF00293">
    <property type="entry name" value="NUDIX"/>
    <property type="match status" value="1"/>
</dbReference>
<dbReference type="PRINTS" id="PR00502">
    <property type="entry name" value="NUDIXFAMILY"/>
</dbReference>
<keyword evidence="6" id="KW-0227">DNA damage</keyword>
<keyword evidence="4" id="KW-0235">DNA replication</keyword>
<dbReference type="RefSeq" id="WP_046956022.1">
    <property type="nucleotide sequence ID" value="NZ_LCYI01000044.1"/>
</dbReference>
<sequence length="127" mass="14361">MKRKISVVGAVIFNENNEVLCALRSPTMTLPNYWEFPGGKINKGEEPQAALIREIKEELGCTIVVDEKVEEIEYEYETIVVHLTTYKAGILAGKPKALEHAELRWMSIKDLKHLKWAPADIPTVEAL</sequence>
<comment type="caution">
    <text evidence="14">The sequence shown here is derived from an EMBL/GenBank/DDBJ whole genome shotgun (WGS) entry which is preliminary data.</text>
</comment>
<name>A0A0G8EPH2_BACCE</name>
<dbReference type="GO" id="GO:0006281">
    <property type="term" value="P:DNA repair"/>
    <property type="evidence" value="ECO:0007669"/>
    <property type="project" value="UniProtKB-KW"/>
</dbReference>
<dbReference type="EMBL" id="LCYI01000044">
    <property type="protein sequence ID" value="KLA26169.1"/>
    <property type="molecule type" value="Genomic_DNA"/>
</dbReference>
<evidence type="ECO:0000256" key="2">
    <source>
        <dbReference type="ARBA" id="ARBA00005582"/>
    </source>
</evidence>
<dbReference type="GO" id="GO:0035539">
    <property type="term" value="F:8-oxo-7,8-dihydrodeoxyguanosine triphosphate pyrophosphatase activity"/>
    <property type="evidence" value="ECO:0007669"/>
    <property type="project" value="UniProtKB-EC"/>
</dbReference>
<organism evidence="14 15">
    <name type="scientific">Bacillus cereus</name>
    <dbReference type="NCBI Taxonomy" id="1396"/>
    <lineage>
        <taxon>Bacteria</taxon>
        <taxon>Bacillati</taxon>
        <taxon>Bacillota</taxon>
        <taxon>Bacilli</taxon>
        <taxon>Bacillales</taxon>
        <taxon>Bacillaceae</taxon>
        <taxon>Bacillus</taxon>
        <taxon>Bacillus cereus group</taxon>
    </lineage>
</organism>
<evidence type="ECO:0000256" key="4">
    <source>
        <dbReference type="ARBA" id="ARBA00022705"/>
    </source>
</evidence>
<dbReference type="PATRIC" id="fig|1396.428.peg.6235"/>
<feature type="domain" description="Nudix hydrolase" evidence="13">
    <location>
        <begin position="3"/>
        <end position="127"/>
    </location>
</feature>
<evidence type="ECO:0000313" key="15">
    <source>
        <dbReference type="Proteomes" id="UP000035214"/>
    </source>
</evidence>
<dbReference type="AlphaFoldDB" id="A0A0G8EPH2"/>
<dbReference type="CDD" id="cd03425">
    <property type="entry name" value="NUDIX_MutT_NudA_like"/>
    <property type="match status" value="1"/>
</dbReference>
<evidence type="ECO:0000256" key="8">
    <source>
        <dbReference type="ARBA" id="ARBA00022842"/>
    </source>
</evidence>
<comment type="catalytic activity">
    <reaction evidence="10">
        <text>8-oxo-dGTP + H2O = 8-oxo-dGMP + diphosphate + H(+)</text>
        <dbReference type="Rhea" id="RHEA:31575"/>
        <dbReference type="ChEBI" id="CHEBI:15377"/>
        <dbReference type="ChEBI" id="CHEBI:15378"/>
        <dbReference type="ChEBI" id="CHEBI:33019"/>
        <dbReference type="ChEBI" id="CHEBI:63224"/>
        <dbReference type="ChEBI" id="CHEBI:77896"/>
        <dbReference type="EC" id="3.6.1.55"/>
    </reaction>
</comment>
<dbReference type="GO" id="GO:0006260">
    <property type="term" value="P:DNA replication"/>
    <property type="evidence" value="ECO:0007669"/>
    <property type="project" value="UniProtKB-KW"/>
</dbReference>
<evidence type="ECO:0000259" key="13">
    <source>
        <dbReference type="PROSITE" id="PS51462"/>
    </source>
</evidence>
<dbReference type="InterPro" id="IPR000086">
    <property type="entry name" value="NUDIX_hydrolase_dom"/>
</dbReference>
<dbReference type="Gene3D" id="3.90.79.10">
    <property type="entry name" value="Nucleoside Triphosphate Pyrophosphohydrolase"/>
    <property type="match status" value="1"/>
</dbReference>
<proteinExistence type="inferred from homology"/>
<evidence type="ECO:0000256" key="12">
    <source>
        <dbReference type="RuleBase" id="RU003476"/>
    </source>
</evidence>
<dbReference type="GO" id="GO:0008413">
    <property type="term" value="F:8-oxo-7,8-dihydroguanosine triphosphate pyrophosphatase activity"/>
    <property type="evidence" value="ECO:0007669"/>
    <property type="project" value="TreeGrafter"/>
</dbReference>
<keyword evidence="9" id="KW-0234">DNA repair</keyword>
<evidence type="ECO:0000256" key="9">
    <source>
        <dbReference type="ARBA" id="ARBA00023204"/>
    </source>
</evidence>
<dbReference type="InterPro" id="IPR015797">
    <property type="entry name" value="NUDIX_hydrolase-like_dom_sf"/>
</dbReference>
<dbReference type="GO" id="GO:0046872">
    <property type="term" value="F:metal ion binding"/>
    <property type="evidence" value="ECO:0007669"/>
    <property type="project" value="UniProtKB-KW"/>
</dbReference>
<dbReference type="SUPFAM" id="SSF55811">
    <property type="entry name" value="Nudix"/>
    <property type="match status" value="1"/>
</dbReference>
<dbReference type="PANTHER" id="PTHR47707:SF1">
    <property type="entry name" value="NUDIX HYDROLASE FAMILY PROTEIN"/>
    <property type="match status" value="1"/>
</dbReference>
<evidence type="ECO:0000256" key="3">
    <source>
        <dbReference type="ARBA" id="ARBA00022457"/>
    </source>
</evidence>
<dbReference type="GO" id="GO:0044715">
    <property type="term" value="F:8-oxo-dGDP phosphatase activity"/>
    <property type="evidence" value="ECO:0007669"/>
    <property type="project" value="TreeGrafter"/>
</dbReference>
<comment type="similarity">
    <text evidence="2 12">Belongs to the Nudix hydrolase family.</text>
</comment>
<evidence type="ECO:0000256" key="10">
    <source>
        <dbReference type="ARBA" id="ARBA00035861"/>
    </source>
</evidence>
<dbReference type="GO" id="GO:0044716">
    <property type="term" value="F:8-oxo-GDP phosphatase activity"/>
    <property type="evidence" value="ECO:0007669"/>
    <property type="project" value="TreeGrafter"/>
</dbReference>
<evidence type="ECO:0000256" key="7">
    <source>
        <dbReference type="ARBA" id="ARBA00022801"/>
    </source>
</evidence>
<dbReference type="InterPro" id="IPR047127">
    <property type="entry name" value="MutT-like"/>
</dbReference>
<evidence type="ECO:0000313" key="14">
    <source>
        <dbReference type="EMBL" id="KLA26169.1"/>
    </source>
</evidence>
<keyword evidence="3" id="KW-0515">Mutator protein</keyword>
<dbReference type="EC" id="3.6.1.55" evidence="11"/>
<comment type="cofactor">
    <cofactor evidence="1">
        <name>Mg(2+)</name>
        <dbReference type="ChEBI" id="CHEBI:18420"/>
    </cofactor>
</comment>
<dbReference type="PANTHER" id="PTHR47707">
    <property type="entry name" value="8-OXO-DGTP DIPHOSPHATASE"/>
    <property type="match status" value="1"/>
</dbReference>
<keyword evidence="5" id="KW-0479">Metal-binding</keyword>
<keyword evidence="8" id="KW-0460">Magnesium</keyword>
<dbReference type="Proteomes" id="UP000035214">
    <property type="component" value="Unassembled WGS sequence"/>
</dbReference>
<reference evidence="14 15" key="1">
    <citation type="submission" date="2015-04" db="EMBL/GenBank/DDBJ databases">
        <title>Draft Genome Sequences of Eight Spore-Forming Food Isolates of Bacillus cereus Genome sequencing.</title>
        <authorList>
            <person name="Krawcyk A.O."/>
            <person name="de Jong A."/>
            <person name="Eijlander R.T."/>
            <person name="Berendsen E.M."/>
            <person name="Holsappel S."/>
            <person name="Wells-Bennik M."/>
            <person name="Kuipers O.P."/>
        </authorList>
    </citation>
    <scope>NUCLEOTIDE SEQUENCE [LARGE SCALE GENOMIC DNA]</scope>
    <source>
        <strain evidence="14 15">B4077</strain>
    </source>
</reference>
<evidence type="ECO:0000256" key="1">
    <source>
        <dbReference type="ARBA" id="ARBA00001946"/>
    </source>
</evidence>
<evidence type="ECO:0000256" key="11">
    <source>
        <dbReference type="ARBA" id="ARBA00038905"/>
    </source>
</evidence>
<dbReference type="PROSITE" id="PS00893">
    <property type="entry name" value="NUDIX_BOX"/>
    <property type="match status" value="1"/>
</dbReference>
<evidence type="ECO:0000256" key="5">
    <source>
        <dbReference type="ARBA" id="ARBA00022723"/>
    </source>
</evidence>
<dbReference type="PROSITE" id="PS51462">
    <property type="entry name" value="NUDIX"/>
    <property type="match status" value="1"/>
</dbReference>
<protein>
    <recommendedName>
        <fullName evidence="11">8-oxo-dGTP diphosphatase</fullName>
        <ecNumber evidence="11">3.6.1.55</ecNumber>
    </recommendedName>
</protein>
<dbReference type="InterPro" id="IPR020084">
    <property type="entry name" value="NUDIX_hydrolase_CS"/>
</dbReference>
<accession>A0A0G8EPH2</accession>
<keyword evidence="7 12" id="KW-0378">Hydrolase</keyword>
<dbReference type="InterPro" id="IPR020476">
    <property type="entry name" value="Nudix_hydrolase"/>
</dbReference>
<gene>
    <name evidence="14" type="ORF">B4077_6059</name>
</gene>